<comment type="caution">
    <text evidence="2">The sequence shown here is derived from an EMBL/GenBank/DDBJ whole genome shotgun (WGS) entry which is preliminary data.</text>
</comment>
<dbReference type="EMBL" id="CAUJNA010002494">
    <property type="protein sequence ID" value="CAJ1393169.1"/>
    <property type="molecule type" value="Genomic_DNA"/>
</dbReference>
<reference evidence="2" key="1">
    <citation type="submission" date="2023-08" db="EMBL/GenBank/DDBJ databases">
        <authorList>
            <person name="Chen Y."/>
            <person name="Shah S."/>
            <person name="Dougan E. K."/>
            <person name="Thang M."/>
            <person name="Chan C."/>
        </authorList>
    </citation>
    <scope>NUCLEOTIDE SEQUENCE</scope>
</reference>
<evidence type="ECO:0000313" key="2">
    <source>
        <dbReference type="EMBL" id="CAJ1393169.1"/>
    </source>
</evidence>
<evidence type="ECO:0000256" key="1">
    <source>
        <dbReference type="SAM" id="MobiDB-lite"/>
    </source>
</evidence>
<protein>
    <submittedName>
        <fullName evidence="2">Uncharacterized protein</fullName>
    </submittedName>
</protein>
<dbReference type="AlphaFoldDB" id="A0AA36N7E1"/>
<name>A0AA36N7E1_9DINO</name>
<sequence>MPEAAQGQAMNRDAMAASGGSFKGSGKLKTVGLDGSRGEPLMMRTESKTQGRVASRTPVPPSKDVTPEQLHLFLFPSSLEHPESTGRLEIFARFGPVDEAGKLRGGISGSHVHTDLELRQMIHHETREMLFTLFKKPRETVEVIVDGLLPAAMVYNYTWQEVKQLLKPCFQEMGSNGGKLSFARMQKIILQNQRERLQALLKDKNAALKERGPKVPFQSKPQHVLLAPISKKDLNAQEEQHWRRTRLQRFATQVAEMEDQNLQNQVVSNGICDVKLGIALRPPYPMSSSYTALAAEKVVILCRNPGDVDDRWDRYCAVRRVGKATYVKARNQQHSGFASMDDGLSNKHPGVSSLTSTGYLKGPVL</sequence>
<feature type="compositionally biased region" description="Low complexity" evidence="1">
    <location>
        <begin position="18"/>
        <end position="29"/>
    </location>
</feature>
<proteinExistence type="predicted"/>
<keyword evidence="3" id="KW-1185">Reference proteome</keyword>
<feature type="region of interest" description="Disordered" evidence="1">
    <location>
        <begin position="1"/>
        <end position="65"/>
    </location>
</feature>
<organism evidence="2 3">
    <name type="scientific">Effrenium voratum</name>
    <dbReference type="NCBI Taxonomy" id="2562239"/>
    <lineage>
        <taxon>Eukaryota</taxon>
        <taxon>Sar</taxon>
        <taxon>Alveolata</taxon>
        <taxon>Dinophyceae</taxon>
        <taxon>Suessiales</taxon>
        <taxon>Symbiodiniaceae</taxon>
        <taxon>Effrenium</taxon>
    </lineage>
</organism>
<accession>A0AA36N7E1</accession>
<dbReference type="Proteomes" id="UP001178507">
    <property type="component" value="Unassembled WGS sequence"/>
</dbReference>
<gene>
    <name evidence="2" type="ORF">EVOR1521_LOCUS18095</name>
</gene>
<evidence type="ECO:0000313" key="3">
    <source>
        <dbReference type="Proteomes" id="UP001178507"/>
    </source>
</evidence>